<organism evidence="1 2">
    <name type="scientific">Camelus dromedarius</name>
    <name type="common">Dromedary</name>
    <name type="synonym">Arabian camel</name>
    <dbReference type="NCBI Taxonomy" id="9838"/>
    <lineage>
        <taxon>Eukaryota</taxon>
        <taxon>Metazoa</taxon>
        <taxon>Chordata</taxon>
        <taxon>Craniata</taxon>
        <taxon>Vertebrata</taxon>
        <taxon>Euteleostomi</taxon>
        <taxon>Mammalia</taxon>
        <taxon>Eutheria</taxon>
        <taxon>Laurasiatheria</taxon>
        <taxon>Artiodactyla</taxon>
        <taxon>Tylopoda</taxon>
        <taxon>Camelidae</taxon>
        <taxon>Camelus</taxon>
    </lineage>
</organism>
<evidence type="ECO:0000313" key="1">
    <source>
        <dbReference type="EMBL" id="KAB1280890.1"/>
    </source>
</evidence>
<sequence>MDFDEDAKRMGLPAVSLEEGLNGIHEALWQQHKLCDSSMGMYTWTLATLSSTYCSLQKSMQSYGCPWVAICGHSAVCQSSQSASDVILENQQCSFPFTHFGRKQELEGKKLEKVRTEDKVPFIPVLFIHSTNARFYGGDTETTAVADLKFLRYRRGINKSI</sequence>
<comment type="caution">
    <text evidence="1">The sequence shown here is derived from an EMBL/GenBank/DDBJ whole genome shotgun (WGS) entry which is preliminary data.</text>
</comment>
<protein>
    <submittedName>
        <fullName evidence="1">Uncharacterized protein</fullName>
    </submittedName>
</protein>
<dbReference type="AlphaFoldDB" id="A0A5N4EC09"/>
<dbReference type="Proteomes" id="UP000299084">
    <property type="component" value="Unassembled WGS sequence"/>
</dbReference>
<proteinExistence type="predicted"/>
<reference evidence="1 2" key="1">
    <citation type="journal article" date="2019" name="Mol. Ecol. Resour.">
        <title>Improving Illumina assemblies with Hi-C and long reads: an example with the North African dromedary.</title>
        <authorList>
            <person name="Elbers J.P."/>
            <person name="Rogers M.F."/>
            <person name="Perelman P.L."/>
            <person name="Proskuryakova A.A."/>
            <person name="Serdyukova N.A."/>
            <person name="Johnson W.E."/>
            <person name="Horin P."/>
            <person name="Corander J."/>
            <person name="Murphy D."/>
            <person name="Burger P.A."/>
        </authorList>
    </citation>
    <scope>NUCLEOTIDE SEQUENCE [LARGE SCALE GENOMIC DNA]</scope>
    <source>
        <strain evidence="1">Drom800</strain>
        <tissue evidence="1">Blood</tissue>
    </source>
</reference>
<accession>A0A5N4EC09</accession>
<evidence type="ECO:0000313" key="2">
    <source>
        <dbReference type="Proteomes" id="UP000299084"/>
    </source>
</evidence>
<gene>
    <name evidence="1" type="ORF">Cadr_000004471</name>
</gene>
<name>A0A5N4EC09_CAMDR</name>
<dbReference type="EMBL" id="JWIN03000003">
    <property type="protein sequence ID" value="KAB1280890.1"/>
    <property type="molecule type" value="Genomic_DNA"/>
</dbReference>
<keyword evidence="2" id="KW-1185">Reference proteome</keyword>